<keyword evidence="1" id="KW-1133">Transmembrane helix</keyword>
<reference evidence="2" key="1">
    <citation type="journal article" date="2013" name="Sci. Rep.">
        <title>Metagenomics uncovers a new group of low GC and ultra-small marine Actinobacteria.</title>
        <authorList>
            <person name="Ghai R."/>
            <person name="Mizuno C.M."/>
            <person name="Picazo A."/>
            <person name="Camacho A."/>
            <person name="Rodriguez-Valera F."/>
        </authorList>
    </citation>
    <scope>NUCLEOTIDE SEQUENCE</scope>
</reference>
<keyword evidence="1" id="KW-0472">Membrane</keyword>
<sequence length="97" mass="11168">MNNFINLSTNAIKTADSLFQHAKEETYDEVEDSIKSLKKNFKAGNYFAIATFFIIFGLSNVLTQLFTGNFFIQAMVYFSLSFLCILSFSLIIWRLLK</sequence>
<proteinExistence type="predicted"/>
<evidence type="ECO:0000313" key="2">
    <source>
        <dbReference type="EMBL" id="AGQ18766.1"/>
    </source>
</evidence>
<evidence type="ECO:0000256" key="1">
    <source>
        <dbReference type="SAM" id="Phobius"/>
    </source>
</evidence>
<feature type="transmembrane region" description="Helical" evidence="1">
    <location>
        <begin position="43"/>
        <end position="62"/>
    </location>
</feature>
<name>S5DJ17_9ACTN</name>
<protein>
    <submittedName>
        <fullName evidence="2">MedDCM-OCT-S25-C81-cds2</fullName>
    </submittedName>
</protein>
<feature type="transmembrane region" description="Helical" evidence="1">
    <location>
        <begin position="74"/>
        <end position="96"/>
    </location>
</feature>
<organism evidence="2">
    <name type="scientific">Candidatus Actinomarina minuta</name>
    <dbReference type="NCBI Taxonomy" id="1389454"/>
    <lineage>
        <taxon>Bacteria</taxon>
        <taxon>Bacillati</taxon>
        <taxon>Actinomycetota</taxon>
        <taxon>Actinomycetes</taxon>
        <taxon>Candidatus Actinomarinidae</taxon>
        <taxon>Candidatus Actinomarinales</taxon>
        <taxon>Candidatus Actinomarineae</taxon>
        <taxon>Candidatus Actinomarinaceae</taxon>
        <taxon>Candidatus Actinomarina</taxon>
    </lineage>
</organism>
<keyword evidence="1" id="KW-0812">Transmembrane</keyword>
<accession>S5DJ17</accession>
<dbReference type="AlphaFoldDB" id="S5DJ17"/>
<dbReference type="EMBL" id="KC811112">
    <property type="protein sequence ID" value="AGQ18766.1"/>
    <property type="molecule type" value="Genomic_DNA"/>
</dbReference>